<proteinExistence type="predicted"/>
<evidence type="ECO:0000313" key="2">
    <source>
        <dbReference type="Proteomes" id="UP000254118"/>
    </source>
</evidence>
<dbReference type="Pfam" id="PF07350">
    <property type="entry name" value="Gig2-like"/>
    <property type="match status" value="1"/>
</dbReference>
<dbReference type="InterPro" id="IPR027443">
    <property type="entry name" value="IPNS-like_sf"/>
</dbReference>
<accession>A0AA46BP98</accession>
<dbReference type="RefSeq" id="WP_220181614.1">
    <property type="nucleotide sequence ID" value="NZ_UFYA01000001.1"/>
</dbReference>
<reference evidence="1 2" key="1">
    <citation type="submission" date="2018-06" db="EMBL/GenBank/DDBJ databases">
        <authorList>
            <consortium name="Pathogen Informatics"/>
            <person name="Doyle S."/>
        </authorList>
    </citation>
    <scope>NUCLEOTIDE SEQUENCE [LARGE SCALE GENOMIC DNA]</scope>
    <source>
        <strain evidence="1 2">NCTC7915</strain>
    </source>
</reference>
<comment type="caution">
    <text evidence="1">The sequence shown here is derived from an EMBL/GenBank/DDBJ whole genome shotgun (WGS) entry which is preliminary data.</text>
</comment>
<dbReference type="PANTHER" id="PTHR30613">
    <property type="entry name" value="UNCHARACTERIZED PROTEIN YBIU-RELATED"/>
    <property type="match status" value="1"/>
</dbReference>
<protein>
    <submittedName>
        <fullName evidence="1">Protein of uncharacterized function (DUF1479)</fullName>
    </submittedName>
</protein>
<organism evidence="1 2">
    <name type="scientific">Dermatophilus congolensis</name>
    <dbReference type="NCBI Taxonomy" id="1863"/>
    <lineage>
        <taxon>Bacteria</taxon>
        <taxon>Bacillati</taxon>
        <taxon>Actinomycetota</taxon>
        <taxon>Actinomycetes</taxon>
        <taxon>Micrococcales</taxon>
        <taxon>Dermatophilaceae</taxon>
        <taxon>Dermatophilus</taxon>
    </lineage>
</organism>
<name>A0AA46BP98_9MICO</name>
<dbReference type="InterPro" id="IPR010856">
    <property type="entry name" value="Gig2-like"/>
</dbReference>
<dbReference type="AlphaFoldDB" id="A0AA46BP98"/>
<gene>
    <name evidence="1" type="primary">ybiU</name>
    <name evidence="1" type="ORF">NCTC7915_01746</name>
</gene>
<dbReference type="Gene3D" id="2.60.120.330">
    <property type="entry name" value="B-lactam Antibiotic, Isopenicillin N Synthase, Chain"/>
    <property type="match status" value="1"/>
</dbReference>
<sequence>MTNTALPVIPASTAPTDFATAVRTAKKDIISEIGSPQAAYASMMDHLRPVLEEIIALRDAGKQVWPQIDYDRIASGAVTEAERDLIRARGCLVIRGHFPREQALDWDARLEEYVDANDFARIYRGAGDDFFSTTSASKPAIYPIYWSPSQMEARQSSRMNCAQSFLNRLWKYESNGTRWFDPDRSIIYPDRIRRRAPGSSNGGLGAHCDSGSLERWLLPAYRKVYSALYVGRPELYDPWDAAHRPQMHEYEGGTTKCSVFRTFQGWTALSDMRNDQGVLHTVPAPEALGSVLLRALLPDVAPDELCGVQPRMVLAVLEKWHPELHAALTPIPDLRAGDSVWWHADVIHSVAAVQNQNGWGNVMYIPAAPACTKNLIYARHTYRDFLAGRSPHDFPAEHYETDWSGRFTAEQLTDHGRRAFDLDTVNG</sequence>
<dbReference type="PANTHER" id="PTHR30613:SF1">
    <property type="entry name" value="DUF1479 DOMAIN PROTEIN (AFU_ORTHOLOGUE AFUA_5G09280)"/>
    <property type="match status" value="1"/>
</dbReference>
<dbReference type="EMBL" id="UFYA01000001">
    <property type="protein sequence ID" value="STD12253.1"/>
    <property type="molecule type" value="Genomic_DNA"/>
</dbReference>
<dbReference type="Proteomes" id="UP000254118">
    <property type="component" value="Unassembled WGS sequence"/>
</dbReference>
<evidence type="ECO:0000313" key="1">
    <source>
        <dbReference type="EMBL" id="STD12253.1"/>
    </source>
</evidence>
<dbReference type="SUPFAM" id="SSF51197">
    <property type="entry name" value="Clavaminate synthase-like"/>
    <property type="match status" value="1"/>
</dbReference>